<keyword evidence="2" id="KW-1185">Reference proteome</keyword>
<dbReference type="AlphaFoldDB" id="A0A6L5YHV9"/>
<dbReference type="EMBL" id="VUMU01000006">
    <property type="protein sequence ID" value="MST57944.1"/>
    <property type="molecule type" value="Genomic_DNA"/>
</dbReference>
<evidence type="ECO:0000313" key="2">
    <source>
        <dbReference type="Proteomes" id="UP000476055"/>
    </source>
</evidence>
<gene>
    <name evidence="1" type="ORF">FYJ59_06750</name>
</gene>
<proteinExistence type="predicted"/>
<name>A0A6L5YHV9_9FIRM</name>
<comment type="caution">
    <text evidence="1">The sequence shown here is derived from an EMBL/GenBank/DDBJ whole genome shotgun (WGS) entry which is preliminary data.</text>
</comment>
<evidence type="ECO:0000313" key="1">
    <source>
        <dbReference type="EMBL" id="MST57944.1"/>
    </source>
</evidence>
<dbReference type="RefSeq" id="WP_154496069.1">
    <property type="nucleotide sequence ID" value="NZ_VUMU01000006.1"/>
</dbReference>
<accession>A0A6L5YHV9</accession>
<reference evidence="1 2" key="1">
    <citation type="submission" date="2019-08" db="EMBL/GenBank/DDBJ databases">
        <title>In-depth cultivation of the pig gut microbiome towards novel bacterial diversity and tailored functional studies.</title>
        <authorList>
            <person name="Wylensek D."/>
            <person name="Hitch T.C.A."/>
            <person name="Clavel T."/>
        </authorList>
    </citation>
    <scope>NUCLEOTIDE SEQUENCE [LARGE SCALE GENOMIC DNA]</scope>
    <source>
        <strain evidence="1 2">WCA3-601-WT-6H</strain>
    </source>
</reference>
<dbReference type="Proteomes" id="UP000476055">
    <property type="component" value="Unassembled WGS sequence"/>
</dbReference>
<protein>
    <submittedName>
        <fullName evidence="1">Uncharacterized protein</fullName>
    </submittedName>
</protein>
<sequence>MMNTERISKDYDLPNEETIAAMKEVDEMRKHPEQYPSFTSVDGMLDALLKSKDSDEVHSPR</sequence>
<organism evidence="1 2">
    <name type="scientific">Waltera intestinalis</name>
    <dbReference type="NCBI Taxonomy" id="2606635"/>
    <lineage>
        <taxon>Bacteria</taxon>
        <taxon>Bacillati</taxon>
        <taxon>Bacillota</taxon>
        <taxon>Clostridia</taxon>
        <taxon>Lachnospirales</taxon>
        <taxon>Lachnospiraceae</taxon>
        <taxon>Waltera</taxon>
    </lineage>
</organism>